<evidence type="ECO:0000256" key="3">
    <source>
        <dbReference type="ARBA" id="ARBA00019048"/>
    </source>
</evidence>
<keyword evidence="4 11" id="KW-0808">Transferase</keyword>
<sequence length="290" mass="31417">MSEPVKVAVFPVAGLGTRSLPATKAVPKEMLCVVDKPVLQYAVEEAKAAGIEEFIFVSSRGKTALEDHFDQHTELYASLEARNKTEQLKAARDAELPPGQFSFVRQAQPLGLGHAVWCARHLVGNRPFAVLLPDEIFKCKTPLLAQMAKAYASHGGNVIAVREVPKALTSRYGILAIGQDDGTVAEVTGLVEKPKPEDAPSDLSVVGRYILQPEVFAHLDRQERGAGGEIQLTDAMARLIGNQPFHGTRFEGDRFDCGDKVGFIAANLAYGLDRADLSAALREAIAPYLR</sequence>
<gene>
    <name evidence="11" type="ORF">E9232_004546</name>
</gene>
<protein>
    <recommendedName>
        <fullName evidence="3">UTP--glucose-1-phosphate uridylyltransferase</fullName>
        <ecNumber evidence="2">2.7.7.9</ecNumber>
    </recommendedName>
    <alternativeName>
        <fullName evidence="6">Alpha-D-glucosyl-1-phosphate uridylyltransferase</fullName>
    </alternativeName>
    <alternativeName>
        <fullName evidence="7">UDP-glucose pyrophosphorylase</fullName>
    </alternativeName>
    <alternativeName>
        <fullName evidence="8">Uridine diphosphoglucose pyrophosphorylase</fullName>
    </alternativeName>
</protein>
<dbReference type="InterPro" id="IPR005835">
    <property type="entry name" value="NTP_transferase_dom"/>
</dbReference>
<dbReference type="CDD" id="cd02541">
    <property type="entry name" value="UGPase_prokaryotic"/>
    <property type="match status" value="1"/>
</dbReference>
<evidence type="ECO:0000313" key="12">
    <source>
        <dbReference type="Proteomes" id="UP001262410"/>
    </source>
</evidence>
<dbReference type="GO" id="GO:0003983">
    <property type="term" value="F:UTP:glucose-1-phosphate uridylyltransferase activity"/>
    <property type="evidence" value="ECO:0007669"/>
    <property type="project" value="UniProtKB-EC"/>
</dbReference>
<evidence type="ECO:0000256" key="4">
    <source>
        <dbReference type="ARBA" id="ARBA00022679"/>
    </source>
</evidence>
<reference evidence="11 12" key="1">
    <citation type="submission" date="2023-07" db="EMBL/GenBank/DDBJ databases">
        <title>Sorghum-associated microbial communities from plants grown in Nebraska, USA.</title>
        <authorList>
            <person name="Schachtman D."/>
        </authorList>
    </citation>
    <scope>NUCLEOTIDE SEQUENCE [LARGE SCALE GENOMIC DNA]</scope>
    <source>
        <strain evidence="11 12">584</strain>
    </source>
</reference>
<organism evidence="11 12">
    <name type="scientific">Inquilinus ginsengisoli</name>
    <dbReference type="NCBI Taxonomy" id="363840"/>
    <lineage>
        <taxon>Bacteria</taxon>
        <taxon>Pseudomonadati</taxon>
        <taxon>Pseudomonadota</taxon>
        <taxon>Alphaproteobacteria</taxon>
        <taxon>Rhodospirillales</taxon>
        <taxon>Rhodospirillaceae</taxon>
        <taxon>Inquilinus</taxon>
    </lineage>
</organism>
<dbReference type="Proteomes" id="UP001262410">
    <property type="component" value="Unassembled WGS sequence"/>
</dbReference>
<accession>A0ABU1JTR2</accession>
<comment type="similarity">
    <text evidence="1">Belongs to the UDPGP type 2 family.</text>
</comment>
<dbReference type="InterPro" id="IPR029044">
    <property type="entry name" value="Nucleotide-diphossugar_trans"/>
</dbReference>
<evidence type="ECO:0000256" key="7">
    <source>
        <dbReference type="ARBA" id="ARBA00031959"/>
    </source>
</evidence>
<dbReference type="PANTHER" id="PTHR43197">
    <property type="entry name" value="UTP--GLUCOSE-1-PHOSPHATE URIDYLYLTRANSFERASE"/>
    <property type="match status" value="1"/>
</dbReference>
<evidence type="ECO:0000313" key="11">
    <source>
        <dbReference type="EMBL" id="MDR6292008.1"/>
    </source>
</evidence>
<evidence type="ECO:0000256" key="9">
    <source>
        <dbReference type="ARBA" id="ARBA00048128"/>
    </source>
</evidence>
<evidence type="ECO:0000259" key="10">
    <source>
        <dbReference type="Pfam" id="PF00483"/>
    </source>
</evidence>
<evidence type="ECO:0000256" key="8">
    <source>
        <dbReference type="ARBA" id="ARBA00032341"/>
    </source>
</evidence>
<dbReference type="EC" id="2.7.7.9" evidence="2"/>
<proteinExistence type="inferred from homology"/>
<dbReference type="InterPro" id="IPR005771">
    <property type="entry name" value="GalU_uridylyltTrfase_bac/arc"/>
</dbReference>
<comment type="caution">
    <text evidence="11">The sequence shown here is derived from an EMBL/GenBank/DDBJ whole genome shotgun (WGS) entry which is preliminary data.</text>
</comment>
<evidence type="ECO:0000256" key="2">
    <source>
        <dbReference type="ARBA" id="ARBA00012415"/>
    </source>
</evidence>
<dbReference type="SUPFAM" id="SSF53448">
    <property type="entry name" value="Nucleotide-diphospho-sugar transferases"/>
    <property type="match status" value="1"/>
</dbReference>
<dbReference type="Gene3D" id="3.90.550.10">
    <property type="entry name" value="Spore Coat Polysaccharide Biosynthesis Protein SpsA, Chain A"/>
    <property type="match status" value="1"/>
</dbReference>
<dbReference type="EMBL" id="JAVDPW010000008">
    <property type="protein sequence ID" value="MDR6292008.1"/>
    <property type="molecule type" value="Genomic_DNA"/>
</dbReference>
<evidence type="ECO:0000256" key="1">
    <source>
        <dbReference type="ARBA" id="ARBA00006890"/>
    </source>
</evidence>
<keyword evidence="5 11" id="KW-0548">Nucleotidyltransferase</keyword>
<name>A0ABU1JTR2_9PROT</name>
<dbReference type="Pfam" id="PF00483">
    <property type="entry name" value="NTP_transferase"/>
    <property type="match status" value="1"/>
</dbReference>
<dbReference type="PANTHER" id="PTHR43197:SF1">
    <property type="entry name" value="UTP--GLUCOSE-1-PHOSPHATE URIDYLYLTRANSFERASE"/>
    <property type="match status" value="1"/>
</dbReference>
<dbReference type="RefSeq" id="WP_309797722.1">
    <property type="nucleotide sequence ID" value="NZ_JAVDPW010000008.1"/>
</dbReference>
<keyword evidence="12" id="KW-1185">Reference proteome</keyword>
<comment type="catalytic activity">
    <reaction evidence="9">
        <text>alpha-D-glucose 1-phosphate + UTP + H(+) = UDP-alpha-D-glucose + diphosphate</text>
        <dbReference type="Rhea" id="RHEA:19889"/>
        <dbReference type="ChEBI" id="CHEBI:15378"/>
        <dbReference type="ChEBI" id="CHEBI:33019"/>
        <dbReference type="ChEBI" id="CHEBI:46398"/>
        <dbReference type="ChEBI" id="CHEBI:58601"/>
        <dbReference type="ChEBI" id="CHEBI:58885"/>
        <dbReference type="EC" id="2.7.7.9"/>
    </reaction>
</comment>
<evidence type="ECO:0000256" key="6">
    <source>
        <dbReference type="ARBA" id="ARBA00031455"/>
    </source>
</evidence>
<feature type="domain" description="Nucleotidyl transferase" evidence="10">
    <location>
        <begin position="13"/>
        <end position="268"/>
    </location>
</feature>
<evidence type="ECO:0000256" key="5">
    <source>
        <dbReference type="ARBA" id="ARBA00022695"/>
    </source>
</evidence>